<dbReference type="InterPro" id="IPR019430">
    <property type="entry name" value="7TM_GPCR_serpentine_rcpt_Srx"/>
</dbReference>
<dbReference type="Gene3D" id="1.20.1070.10">
    <property type="entry name" value="Rhodopsin 7-helix transmembrane proteins"/>
    <property type="match status" value="1"/>
</dbReference>
<accession>A0A8R1Z1Y1</accession>
<dbReference type="PANTHER" id="PTHR23017">
    <property type="entry name" value="SERPENTINE RECEPTOR, CLASS X"/>
    <property type="match status" value="1"/>
</dbReference>
<accession>A0A2A6CK00</accession>
<evidence type="ECO:0000313" key="2">
    <source>
        <dbReference type="Proteomes" id="UP000005239"/>
    </source>
</evidence>
<organism evidence="1 2">
    <name type="scientific">Pristionchus pacificus</name>
    <name type="common">Parasitic nematode worm</name>
    <dbReference type="NCBI Taxonomy" id="54126"/>
    <lineage>
        <taxon>Eukaryota</taxon>
        <taxon>Metazoa</taxon>
        <taxon>Ecdysozoa</taxon>
        <taxon>Nematoda</taxon>
        <taxon>Chromadorea</taxon>
        <taxon>Rhabditida</taxon>
        <taxon>Rhabditina</taxon>
        <taxon>Diplogasteromorpha</taxon>
        <taxon>Diplogasteroidea</taxon>
        <taxon>Neodiplogasteridae</taxon>
        <taxon>Pristionchus</taxon>
    </lineage>
</organism>
<name>A0A2A6CK00_PRIPA</name>
<proteinExistence type="predicted"/>
<reference evidence="2" key="1">
    <citation type="journal article" date="2008" name="Nat. Genet.">
        <title>The Pristionchus pacificus genome provides a unique perspective on nematode lifestyle and parasitism.</title>
        <authorList>
            <person name="Dieterich C."/>
            <person name="Clifton S.W."/>
            <person name="Schuster L.N."/>
            <person name="Chinwalla A."/>
            <person name="Delehaunty K."/>
            <person name="Dinkelacker I."/>
            <person name="Fulton L."/>
            <person name="Fulton R."/>
            <person name="Godfrey J."/>
            <person name="Minx P."/>
            <person name="Mitreva M."/>
            <person name="Roeseler W."/>
            <person name="Tian H."/>
            <person name="Witte H."/>
            <person name="Yang S.P."/>
            <person name="Wilson R.K."/>
            <person name="Sommer R.J."/>
        </authorList>
    </citation>
    <scope>NUCLEOTIDE SEQUENCE [LARGE SCALE GENOMIC DNA]</scope>
    <source>
        <strain evidence="2">PS312</strain>
    </source>
</reference>
<gene>
    <name evidence="1" type="primary">WBGene00280033</name>
</gene>
<protein>
    <submittedName>
        <fullName evidence="1">G protein-coupled receptor</fullName>
    </submittedName>
</protein>
<dbReference type="CDD" id="cd00637">
    <property type="entry name" value="7tm_classA_rhodopsin-like"/>
    <property type="match status" value="1"/>
</dbReference>
<dbReference type="Proteomes" id="UP000005239">
    <property type="component" value="Unassembled WGS sequence"/>
</dbReference>
<reference evidence="1" key="2">
    <citation type="submission" date="2022-06" db="UniProtKB">
        <authorList>
            <consortium name="EnsemblMetazoa"/>
        </authorList>
    </citation>
    <scope>IDENTIFICATION</scope>
    <source>
        <strain evidence="1">PS312</strain>
    </source>
</reference>
<sequence>MEEDYVSTAYFIIHSISLFGFITNSIAVVTIYKKRDLHNPFGILCAAIAANNAFVLAMNSVWYALPDDPMFESASQFSRIIGYVGLSQWNFACKIHLLISTNRMLSVVLPININIYWTHTRNFAAMSIILLLAYIQDLPILLYDDIWFCYDRQLMMWFFAHTERGKFFETKINNIPCYLDFALTITFDLITLAALRVVHTKSKWLANSSREEAKKRKLEMKLFAQ</sequence>
<evidence type="ECO:0000313" key="1">
    <source>
        <dbReference type="EnsemblMetazoa" id="PPA41664.1"/>
    </source>
</evidence>
<dbReference type="EnsemblMetazoa" id="PPA41664.1">
    <property type="protein sequence ID" value="PPA41664.1"/>
    <property type="gene ID" value="WBGene00280033"/>
</dbReference>
<dbReference type="SUPFAM" id="SSF81321">
    <property type="entry name" value="Family A G protein-coupled receptor-like"/>
    <property type="match status" value="1"/>
</dbReference>
<dbReference type="Pfam" id="PF10328">
    <property type="entry name" value="7TM_GPCR_Srx"/>
    <property type="match status" value="1"/>
</dbReference>
<dbReference type="AlphaFoldDB" id="A0A2A6CK00"/>
<dbReference type="PANTHER" id="PTHR23017:SF3">
    <property type="entry name" value="G-PROTEIN COUPLED RECEPTORS FAMILY 1 PROFILE DOMAIN-CONTAINING PROTEIN"/>
    <property type="match status" value="1"/>
</dbReference>
<keyword evidence="2" id="KW-1185">Reference proteome</keyword>